<reference evidence="1 2" key="1">
    <citation type="submission" date="2024-04" db="EMBL/GenBank/DDBJ databases">
        <title>Flavobacterium sp. DGU41 16S ribosomal RNA gene Genome sequencing and assembly.</title>
        <authorList>
            <person name="Park S."/>
        </authorList>
    </citation>
    <scope>NUCLEOTIDE SEQUENCE [LARGE SCALE GENOMIC DNA]</scope>
    <source>
        <strain evidence="1 2">DGU41</strain>
    </source>
</reference>
<evidence type="ECO:0000313" key="2">
    <source>
        <dbReference type="Proteomes" id="UP001393056"/>
    </source>
</evidence>
<dbReference type="EMBL" id="JBBYHT010000003">
    <property type="protein sequence ID" value="MEL1248131.1"/>
    <property type="molecule type" value="Genomic_DNA"/>
</dbReference>
<name>A0ABU9I6U5_9FLAO</name>
<comment type="caution">
    <text evidence="1">The sequence shown here is derived from an EMBL/GenBank/DDBJ whole genome shotgun (WGS) entry which is preliminary data.</text>
</comment>
<dbReference type="RefSeq" id="WP_341683068.1">
    <property type="nucleotide sequence ID" value="NZ_JBBYHT010000003.1"/>
</dbReference>
<evidence type="ECO:0008006" key="3">
    <source>
        <dbReference type="Google" id="ProtNLM"/>
    </source>
</evidence>
<evidence type="ECO:0000313" key="1">
    <source>
        <dbReference type="EMBL" id="MEL1248131.1"/>
    </source>
</evidence>
<protein>
    <recommendedName>
        <fullName evidence="3">Lipoprotein</fullName>
    </recommendedName>
</protein>
<gene>
    <name evidence="1" type="ORF">AAEO58_08750</name>
</gene>
<organism evidence="1 2">
    <name type="scientific">Flavobacterium helocola</name>
    <dbReference type="NCBI Taxonomy" id="3139139"/>
    <lineage>
        <taxon>Bacteria</taxon>
        <taxon>Pseudomonadati</taxon>
        <taxon>Bacteroidota</taxon>
        <taxon>Flavobacteriia</taxon>
        <taxon>Flavobacteriales</taxon>
        <taxon>Flavobacteriaceae</taxon>
        <taxon>Flavobacterium</taxon>
    </lineage>
</organism>
<dbReference type="Proteomes" id="UP001393056">
    <property type="component" value="Unassembled WGS sequence"/>
</dbReference>
<proteinExistence type="predicted"/>
<accession>A0ABU9I6U5</accession>
<keyword evidence="2" id="KW-1185">Reference proteome</keyword>
<sequence>MNKYLFIIICFSFLNCKDSEDKIVNTTEIKSNDLNFFDFDKVEHYSKNIKDDDILHEMQRLDGIDKHSEEYNYLNLIGYNYPKDVNDKEFISNLVKYKFSKIQIDNNIHKDINKLFSTSKCEGGYPLACAPVYRDILVFYKQDKIIGIAKICFECGQSYILGSSNDVSDFGSCGEYGVLYEILKGKK</sequence>